<evidence type="ECO:0000313" key="4">
    <source>
        <dbReference type="EMBL" id="RXJ68157.1"/>
    </source>
</evidence>
<dbReference type="EMBL" id="PDKJ01000006">
    <property type="protein sequence ID" value="RXJ68157.1"/>
    <property type="molecule type" value="Genomic_DNA"/>
</dbReference>
<evidence type="ECO:0000256" key="1">
    <source>
        <dbReference type="ARBA" id="ARBA00010634"/>
    </source>
</evidence>
<sequence length="282" mass="32061">MKKVGLAVLTTFTVALNAATITTHYKVNSNLQFELLPEDQWVTYEVFTKERLFKKVEINSKNEASFDEEYSNNLKDDSFEGYNRAMTSFNDYFYINVLNPVAKGYKEVIPEPGRVAIANFFDNLMFPIRFLNNILQFKFQNALEETGRFVVNSTIGIGGLLDRASENGLKEHKEDFGQTLGYYGFGSGAHIVLPILGPSNVRDIVGLAADMYINPVTDLGKHDIDYKIPDEGWETIAIGTFQTINKTSLNIGQYENLKKDAIDLYPFLRDIYEQNRDKAIKE</sequence>
<evidence type="ECO:0000256" key="2">
    <source>
        <dbReference type="ARBA" id="ARBA00022729"/>
    </source>
</evidence>
<dbReference type="PRINTS" id="PR01805">
    <property type="entry name" value="VACJLIPOPROT"/>
</dbReference>
<organism evidence="4 5">
    <name type="scientific">Halarcobacter ebronensis</name>
    <dbReference type="NCBI Taxonomy" id="1462615"/>
    <lineage>
        <taxon>Bacteria</taxon>
        <taxon>Pseudomonadati</taxon>
        <taxon>Campylobacterota</taxon>
        <taxon>Epsilonproteobacteria</taxon>
        <taxon>Campylobacterales</taxon>
        <taxon>Arcobacteraceae</taxon>
        <taxon>Halarcobacter</taxon>
    </lineage>
</organism>
<name>A0A4Q0YCN2_9BACT</name>
<comment type="similarity">
    <text evidence="1">Belongs to the MlaA family.</text>
</comment>
<dbReference type="Proteomes" id="UP000290172">
    <property type="component" value="Unassembled WGS sequence"/>
</dbReference>
<dbReference type="GO" id="GO:0120010">
    <property type="term" value="P:intermembrane phospholipid transfer"/>
    <property type="evidence" value="ECO:0007669"/>
    <property type="project" value="TreeGrafter"/>
</dbReference>
<dbReference type="RefSeq" id="WP_128980826.1">
    <property type="nucleotide sequence ID" value="NZ_PDKJ01000006.1"/>
</dbReference>
<evidence type="ECO:0000313" key="5">
    <source>
        <dbReference type="Proteomes" id="UP000290172"/>
    </source>
</evidence>
<feature type="signal peptide" evidence="3">
    <location>
        <begin position="1"/>
        <end position="18"/>
    </location>
</feature>
<dbReference type="GO" id="GO:0016020">
    <property type="term" value="C:membrane"/>
    <property type="evidence" value="ECO:0007669"/>
    <property type="project" value="InterPro"/>
</dbReference>
<keyword evidence="2 3" id="KW-0732">Signal</keyword>
<dbReference type="Pfam" id="PF04333">
    <property type="entry name" value="MlaA"/>
    <property type="match status" value="1"/>
</dbReference>
<proteinExistence type="inferred from homology"/>
<evidence type="ECO:0000256" key="3">
    <source>
        <dbReference type="SAM" id="SignalP"/>
    </source>
</evidence>
<comment type="caution">
    <text evidence="4">The sequence shown here is derived from an EMBL/GenBank/DDBJ whole genome shotgun (WGS) entry which is preliminary data.</text>
</comment>
<feature type="chain" id="PRO_5020226174" evidence="3">
    <location>
        <begin position="19"/>
        <end position="282"/>
    </location>
</feature>
<dbReference type="PANTHER" id="PTHR30035">
    <property type="entry name" value="LIPOPROTEIN VACJ-RELATED"/>
    <property type="match status" value="1"/>
</dbReference>
<dbReference type="AlphaFoldDB" id="A0A4Q0YCN2"/>
<reference evidence="4 5" key="1">
    <citation type="submission" date="2017-10" db="EMBL/GenBank/DDBJ databases">
        <title>Genomics of the genus Arcobacter.</title>
        <authorList>
            <person name="Perez-Cataluna A."/>
            <person name="Figueras M.J."/>
        </authorList>
    </citation>
    <scope>NUCLEOTIDE SEQUENCE [LARGE SCALE GENOMIC DNA]</scope>
    <source>
        <strain evidence="4 5">CECT 8993</strain>
    </source>
</reference>
<protein>
    <submittedName>
        <fullName evidence="4">ABC transporter</fullName>
    </submittedName>
</protein>
<dbReference type="PANTHER" id="PTHR30035:SF3">
    <property type="entry name" value="INTERMEMBRANE PHOSPHOLIPID TRANSPORT SYSTEM LIPOPROTEIN MLAA"/>
    <property type="match status" value="1"/>
</dbReference>
<accession>A0A4Q0YCN2</accession>
<gene>
    <name evidence="4" type="ORF">CRV08_07830</name>
</gene>
<dbReference type="InterPro" id="IPR007428">
    <property type="entry name" value="MlaA"/>
</dbReference>